<dbReference type="eggNOG" id="ENOG502SFYN">
    <property type="taxonomic scope" value="Eukaryota"/>
</dbReference>
<evidence type="ECO:0000256" key="1">
    <source>
        <dbReference type="SAM" id="MobiDB-lite"/>
    </source>
</evidence>
<feature type="region of interest" description="Disordered" evidence="1">
    <location>
        <begin position="71"/>
        <end position="101"/>
    </location>
</feature>
<dbReference type="OMA" id="ICAHEFA"/>
<reference evidence="2 3" key="1">
    <citation type="journal article" date="2013" name="Genome Biol.">
        <title>The genome sequence of the most widely cultivated cacao type and its use to identify candidate genes regulating pod color.</title>
        <authorList>
            <person name="Motamayor J.C."/>
            <person name="Mockaitis K."/>
            <person name="Schmutz J."/>
            <person name="Haiminen N."/>
            <person name="Iii D.L."/>
            <person name="Cornejo O."/>
            <person name="Findley S.D."/>
            <person name="Zheng P."/>
            <person name="Utro F."/>
            <person name="Royaert S."/>
            <person name="Saski C."/>
            <person name="Jenkins J."/>
            <person name="Podicheti R."/>
            <person name="Zhao M."/>
            <person name="Scheffler B.E."/>
            <person name="Stack J.C."/>
            <person name="Feltus F.A."/>
            <person name="Mustiga G.M."/>
            <person name="Amores F."/>
            <person name="Phillips W."/>
            <person name="Marelli J.P."/>
            <person name="May G.D."/>
            <person name="Shapiro H."/>
            <person name="Ma J."/>
            <person name="Bustamante C.D."/>
            <person name="Schnell R.J."/>
            <person name="Main D."/>
            <person name="Gilbert D."/>
            <person name="Parida L."/>
            <person name="Kuhn D.N."/>
        </authorList>
    </citation>
    <scope>NUCLEOTIDE SEQUENCE [LARGE SCALE GENOMIC DNA]</scope>
    <source>
        <strain evidence="3">cv. Matina 1-6</strain>
    </source>
</reference>
<accession>A0A061E465</accession>
<dbReference type="Proteomes" id="UP000026915">
    <property type="component" value="Chromosome 2"/>
</dbReference>
<proteinExistence type="predicted"/>
<dbReference type="InParanoid" id="A0A061E465"/>
<dbReference type="HOGENOM" id="CLU_1963560_0_0_1"/>
<dbReference type="PANTHER" id="PTHR47481">
    <property type="match status" value="1"/>
</dbReference>
<gene>
    <name evidence="2" type="ORF">TCM_008106</name>
</gene>
<dbReference type="PANTHER" id="PTHR47481:SF22">
    <property type="entry name" value="RETROTRANSPOSON GAG DOMAIN-CONTAINING PROTEIN"/>
    <property type="match status" value="1"/>
</dbReference>
<dbReference type="AlphaFoldDB" id="A0A061E465"/>
<dbReference type="EMBL" id="CM001880">
    <property type="protein sequence ID" value="EOX99427.1"/>
    <property type="molecule type" value="Genomic_DNA"/>
</dbReference>
<organism evidence="2 3">
    <name type="scientific">Theobroma cacao</name>
    <name type="common">Cacao</name>
    <name type="synonym">Cocoa</name>
    <dbReference type="NCBI Taxonomy" id="3641"/>
    <lineage>
        <taxon>Eukaryota</taxon>
        <taxon>Viridiplantae</taxon>
        <taxon>Streptophyta</taxon>
        <taxon>Embryophyta</taxon>
        <taxon>Tracheophyta</taxon>
        <taxon>Spermatophyta</taxon>
        <taxon>Magnoliopsida</taxon>
        <taxon>eudicotyledons</taxon>
        <taxon>Gunneridae</taxon>
        <taxon>Pentapetalae</taxon>
        <taxon>rosids</taxon>
        <taxon>malvids</taxon>
        <taxon>Malvales</taxon>
        <taxon>Malvaceae</taxon>
        <taxon>Byttnerioideae</taxon>
        <taxon>Theobroma</taxon>
    </lineage>
</organism>
<evidence type="ECO:0000313" key="2">
    <source>
        <dbReference type="EMBL" id="EOX99427.1"/>
    </source>
</evidence>
<keyword evidence="3" id="KW-1185">Reference proteome</keyword>
<evidence type="ECO:0000313" key="3">
    <source>
        <dbReference type="Proteomes" id="UP000026915"/>
    </source>
</evidence>
<protein>
    <submittedName>
        <fullName evidence="2">Uncharacterized protein</fullName>
    </submittedName>
</protein>
<name>A0A061E465_THECC</name>
<sequence>MHAIKHATASAPLSDNEVVFHILNGLGSNFKEIGAAICAHEFAISFEELHDKLVDYEAFFKRDAKSNTTPIIANYARKPTTNNNRNDKNRQENNNGGTSQPCQRMVLLKSKWLQAKSANPKQSCLPIL</sequence>
<dbReference type="Gramene" id="EOX99427">
    <property type="protein sequence ID" value="EOX99427"/>
    <property type="gene ID" value="TCM_008106"/>
</dbReference>